<feature type="domain" description="Rho-GAP" evidence="3">
    <location>
        <begin position="24"/>
        <end position="214"/>
    </location>
</feature>
<dbReference type="Proteomes" id="UP001515480">
    <property type="component" value="Unassembled WGS sequence"/>
</dbReference>
<dbReference type="EMBL" id="JBGBPQ010000031">
    <property type="protein sequence ID" value="KAL1495717.1"/>
    <property type="molecule type" value="Genomic_DNA"/>
</dbReference>
<protein>
    <recommendedName>
        <fullName evidence="3">Rho-GAP domain-containing protein</fullName>
    </recommendedName>
</protein>
<dbReference type="InterPro" id="IPR003593">
    <property type="entry name" value="AAA+_ATPase"/>
</dbReference>
<feature type="region of interest" description="Disordered" evidence="2">
    <location>
        <begin position="258"/>
        <end position="319"/>
    </location>
</feature>
<reference evidence="4 5" key="1">
    <citation type="journal article" date="2024" name="Science">
        <title>Giant polyketide synthase enzymes in the biosynthesis of giant marine polyether toxins.</title>
        <authorList>
            <person name="Fallon T.R."/>
            <person name="Shende V.V."/>
            <person name="Wierzbicki I.H."/>
            <person name="Pendleton A.L."/>
            <person name="Watervoot N.F."/>
            <person name="Auber R.P."/>
            <person name="Gonzalez D.J."/>
            <person name="Wisecaver J.H."/>
            <person name="Moore B.S."/>
        </authorList>
    </citation>
    <scope>NUCLEOTIDE SEQUENCE [LARGE SCALE GENOMIC DNA]</scope>
    <source>
        <strain evidence="4 5">12B1</strain>
    </source>
</reference>
<dbReference type="SUPFAM" id="SSF48350">
    <property type="entry name" value="GTPase activation domain, GAP"/>
    <property type="match status" value="1"/>
</dbReference>
<dbReference type="PANTHER" id="PTHR13037:SF24">
    <property type="entry name" value="POLYCOMB PROTEIN PCL-RELATED"/>
    <property type="match status" value="1"/>
</dbReference>
<dbReference type="PANTHER" id="PTHR13037">
    <property type="entry name" value="FORMIN"/>
    <property type="match status" value="1"/>
</dbReference>
<accession>A0AB34ID65</accession>
<dbReference type="PROSITE" id="PS50238">
    <property type="entry name" value="RHOGAP"/>
    <property type="match status" value="1"/>
</dbReference>
<evidence type="ECO:0000256" key="2">
    <source>
        <dbReference type="SAM" id="MobiDB-lite"/>
    </source>
</evidence>
<sequence length="2148" mass="224004">MRRSLSFGRAALSRRRSVSVWFGAPLAAQQLKTDAGRQVPALLAELRSALLAQGGLAHADALFERVGEGEAIAKLRDRLEAGEAVGSVVRAASAGSLVALLHAWLDALPGGLCASAQQEMELLLRDEPRDFSPPALLQALAPDAREVLLWLLDLLSEAARLRGTPSPSSPSDALASLASAFGPRLLAPPRGADAPPRHAASLLLHLLLWRGAVASHASPEPFPPEVPLDARRLLATATPPPPPRLASPRASPRRALSFNIRGRWRAIDGEPRPPPRRSPAKRAASAAAAAASPPPLPAPSAPSPPPPTPPTLPSASSSASSSGGVWFGVPLARQPSAADPRGGGRRAPLLLLALREAMAAAGGAPLAARAAQPHGLLAARRKLEAGDAPHLALSDASAACLAQLLIDWFDALPDDLFASCRPTLEQLMLATSPPDEHAELFLLTKLPSRERELVLWTLHLLHDATLDAAPASALTPTFRQLANGLILAQKGGSSQPSSSEHDLTFGYQATRFLERLVHAYSLLVIDSLLAPPALALLLESYPLELRLLLPARTPRDQLLSHLADTALDLCARGSGHAALRLRHLPLPSSHDELTQTLRRGGRGEAAAGEAAEGRALLAALQSRQAALLRFGEEVLLHRVELRLSLEWAAELAWQRRFLVQTHVEAAGVARQACGEVVLPVRHDEPLGEALWRGLRAMGIERDEVHVGPRFEREILRVEYEDEYPDLPVLRATRAVHAVLTSSAAASLMQPSFSRDVKLIGGATRRVWFSWFHPAELAAASHSRVCLAAEESRRAAAPHEWARLLRRAPAATPPRAACVCVGRPDEGLSAPLEAALAEACARLASHDPLFASLALAKYRAVAPLPQGGRLLALQCVGADGAALPPLFCRCAADGAPRRAAPPHGRGGVQLAQVLSSRIPRPLDAPLGASLAAAASAGAGAAAAAAAGGAELFALGGGCWEAAELAGADARLANTLAELLAHESAQCRVRAAAARAAESQADAECEVFGDAALLLDEILGGALQQLQQRSLVLTKCSLFEYYQLQPRLRALLASATPEERDSLDAACAGLLASLAAVPPCWPLPAGAKGCASLQHGSLQAAHVLVDARGAYWLLPPHRPRAGPALHDAATLLASALFLATSLPLCRDDLLAPPPRRLAAQLRLSEADARAVQAAAARCADAAALPAALAAAPLSAAAAARVAAALGTPAERRESLREACLLSDWIASLPPFGGHVYAAPPPVSLPHLRLAFSYVQQVWGAAAALCCLPGGEAAAEEAWRHPAQLVVPLLAYAARMASFAEATAPQRQWMVYTVARLADALRGRIERAAPLPTRWDGVAPSLRDIYGGAQTRCPYAPGQRLLVRRDQSWEEAEVGPGGASLLLDGSPSPLPLDPLLHDYWVAPPPYAYAADTPLLLLVGGGWEEWRVASRAAGGNAFTLRRGAATLRLLLTPFNHRAADGAFPPPPAAAFARGALLRLLTPDGWCRGRALGGTPAAARLSLRRVWVDRPLRAFAAAAPLLHDGADLAAEAAKHAARLAAAPPPPPLAAPAPPRAFATPGGAPALLSRLRAGGRLLLVGEAGSGKSALCATLLSLAARDGGAPPLLVAAADVAAAAAAAGGARGGSLLLAYLRGTHGARSRAFAFYKQALLERRLLLLLDGLALPSPHHPPPLAAAMAALHDEAATLLACAGPILITARPAAVHPHAFPPPLFLTLPLRAHPPSLRAAAAAAALLPSQRAALAASPLPTPTPFLAALLVAVHAVRSPRAPPLTPLAFLLDALRLMLRHAAAAAPRPPPRGAAGGGVAVRLHVLQRLALLRLERREEALPPLAVEEALRHSAGALEVWRQMCRESRAGQLPLLVDEGADGNAPADHFSFRAPFADLLLALALREIPTSTLLRPATSLLLTAASERLKPAAAASASPAARAADWAWPEGGCSPLLCGGDALLLAEAHARPFFPSAAAWLRLLCDALAAPSLRAIGQPRVDPRLLAVPLRHARALLSLQLVHCSLDDAAAASLAAALAAAAAPLETLHLGANQIGPAGAAALCAALPPTLLRLGLEQNRVADDGAASFAALLRADGALCSLDLSANCIGDRGVLRLLHGLAGNQSLHRLYLCGNPCDPAQHAPALEPRHALLESDAAPVKERVVF</sequence>
<evidence type="ECO:0000256" key="1">
    <source>
        <dbReference type="ARBA" id="ARBA00022581"/>
    </source>
</evidence>
<proteinExistence type="predicted"/>
<organism evidence="4 5">
    <name type="scientific">Prymnesium parvum</name>
    <name type="common">Toxic golden alga</name>
    <dbReference type="NCBI Taxonomy" id="97485"/>
    <lineage>
        <taxon>Eukaryota</taxon>
        <taxon>Haptista</taxon>
        <taxon>Haptophyta</taxon>
        <taxon>Prymnesiophyceae</taxon>
        <taxon>Prymnesiales</taxon>
        <taxon>Prymnesiaceae</taxon>
        <taxon>Prymnesium</taxon>
    </lineage>
</organism>
<dbReference type="Gene3D" id="3.80.10.10">
    <property type="entry name" value="Ribonuclease Inhibitor"/>
    <property type="match status" value="1"/>
</dbReference>
<dbReference type="InterPro" id="IPR000198">
    <property type="entry name" value="RhoGAP_dom"/>
</dbReference>
<dbReference type="GO" id="GO:0007165">
    <property type="term" value="P:signal transduction"/>
    <property type="evidence" value="ECO:0007669"/>
    <property type="project" value="InterPro"/>
</dbReference>
<dbReference type="InterPro" id="IPR032675">
    <property type="entry name" value="LRR_dom_sf"/>
</dbReference>
<dbReference type="Pfam" id="PF13516">
    <property type="entry name" value="LRR_6"/>
    <property type="match status" value="2"/>
</dbReference>
<name>A0AB34ID65_PRYPA</name>
<gene>
    <name evidence="4" type="ORF">AB1Y20_016580</name>
</gene>
<dbReference type="SUPFAM" id="SSF52540">
    <property type="entry name" value="P-loop containing nucleoside triphosphate hydrolases"/>
    <property type="match status" value="1"/>
</dbReference>
<dbReference type="SMART" id="SM00382">
    <property type="entry name" value="AAA"/>
    <property type="match status" value="1"/>
</dbReference>
<dbReference type="Gene3D" id="1.10.555.10">
    <property type="entry name" value="Rho GTPase activation protein"/>
    <property type="match status" value="1"/>
</dbReference>
<dbReference type="InterPro" id="IPR027417">
    <property type="entry name" value="P-loop_NTPase"/>
</dbReference>
<evidence type="ECO:0000313" key="5">
    <source>
        <dbReference type="Proteomes" id="UP001515480"/>
    </source>
</evidence>
<evidence type="ECO:0000313" key="4">
    <source>
        <dbReference type="EMBL" id="KAL1495717.1"/>
    </source>
</evidence>
<dbReference type="InterPro" id="IPR008936">
    <property type="entry name" value="Rho_GTPase_activation_prot"/>
</dbReference>
<feature type="compositionally biased region" description="Low complexity" evidence="2">
    <location>
        <begin position="281"/>
        <end position="291"/>
    </location>
</feature>
<dbReference type="InterPro" id="IPR001611">
    <property type="entry name" value="Leu-rich_rpt"/>
</dbReference>
<dbReference type="SUPFAM" id="SSF52047">
    <property type="entry name" value="RNI-like"/>
    <property type="match status" value="1"/>
</dbReference>
<evidence type="ECO:0000259" key="3">
    <source>
        <dbReference type="PROSITE" id="PS50238"/>
    </source>
</evidence>
<feature type="compositionally biased region" description="Pro residues" evidence="2">
    <location>
        <begin position="292"/>
        <end position="312"/>
    </location>
</feature>
<keyword evidence="1" id="KW-0945">Host-virus interaction</keyword>
<keyword evidence="5" id="KW-1185">Reference proteome</keyword>
<comment type="caution">
    <text evidence="4">The sequence shown here is derived from an EMBL/GenBank/DDBJ whole genome shotgun (WGS) entry which is preliminary data.</text>
</comment>
<dbReference type="SMART" id="SM00368">
    <property type="entry name" value="LRR_RI"/>
    <property type="match status" value="4"/>
</dbReference>